<name>A0ABX0X822_9BACT</name>
<reference evidence="1 2" key="1">
    <citation type="submission" date="2020-03" db="EMBL/GenBank/DDBJ databases">
        <title>Genomic Encyclopedia of Type Strains, Phase IV (KMG-IV): sequencing the most valuable type-strain genomes for metagenomic binning, comparative biology and taxonomic classification.</title>
        <authorList>
            <person name="Goeker M."/>
        </authorList>
    </citation>
    <scope>NUCLEOTIDE SEQUENCE [LARGE SCALE GENOMIC DNA]</scope>
    <source>
        <strain evidence="1 2">DSM 105096</strain>
    </source>
</reference>
<keyword evidence="2" id="KW-1185">Reference proteome</keyword>
<gene>
    <name evidence="1" type="ORF">GGR27_000458</name>
</gene>
<comment type="caution">
    <text evidence="1">The sequence shown here is derived from an EMBL/GenBank/DDBJ whole genome shotgun (WGS) entry which is preliminary data.</text>
</comment>
<dbReference type="EMBL" id="JAATJH010000001">
    <property type="protein sequence ID" value="NJC24977.1"/>
    <property type="molecule type" value="Genomic_DNA"/>
</dbReference>
<protein>
    <recommendedName>
        <fullName evidence="3">HEAT repeat domain-containing protein</fullName>
    </recommendedName>
</protein>
<evidence type="ECO:0008006" key="3">
    <source>
        <dbReference type="Google" id="ProtNLM"/>
    </source>
</evidence>
<accession>A0ABX0X822</accession>
<evidence type="ECO:0000313" key="2">
    <source>
        <dbReference type="Proteomes" id="UP000770785"/>
    </source>
</evidence>
<dbReference type="RefSeq" id="WP_168035759.1">
    <property type="nucleotide sequence ID" value="NZ_JAATJH010000001.1"/>
</dbReference>
<evidence type="ECO:0000313" key="1">
    <source>
        <dbReference type="EMBL" id="NJC24977.1"/>
    </source>
</evidence>
<organism evidence="1 2">
    <name type="scientific">Neolewinella antarctica</name>
    <dbReference type="NCBI Taxonomy" id="442734"/>
    <lineage>
        <taxon>Bacteria</taxon>
        <taxon>Pseudomonadati</taxon>
        <taxon>Bacteroidota</taxon>
        <taxon>Saprospiria</taxon>
        <taxon>Saprospirales</taxon>
        <taxon>Lewinellaceae</taxon>
        <taxon>Neolewinella</taxon>
    </lineage>
</organism>
<sequence>MPEFSLQQPTPFGPVTTTVLYSEAGTVLDVSSSAGRLSPVMLKLTFGDRAEIAAAYFSGLVKNVRFSLEAVPFLDDVPAEYAAIQSQFTSLRSFTRFISEDSASALRIDFWRQQDRLRGALFLTPATAESSLQRMAGNTKRWTSAPNEVLAALEPWVMTLFDLVPSNSVRLAWEILGRLGTANAADAMLAQLERPGVHPQGTAILTALSFCFEAPRDAERLLALGHRNEYAADFAKPYLHVVAKIISPAAVKVATYLLEKQVEALPEALAVFEANGVSDPLSVVRAVFWSTEAFWVVFRYVELLREVASPDQQISLDALNRKLAERQFLDTAPVVWQQQLSESWKTLLDEAPPLATMALIEEYITRPEARLKYNALLQLNYVIRQHPEIKISAAILNQLQTLISHRFDKVAALAISAIRKLISQMEDWTGLNERLMAISATPGFRVAKLKLLKQMGARTDIAAAQRAYFHQHLNSDLSPDEKALTKSIIKYLKLS</sequence>
<proteinExistence type="predicted"/>
<dbReference type="Proteomes" id="UP000770785">
    <property type="component" value="Unassembled WGS sequence"/>
</dbReference>